<dbReference type="PANTHER" id="PTHR31917:SF65">
    <property type="entry name" value="BINDING PROTEIN, PUTATIVE-RELATED"/>
    <property type="match status" value="1"/>
</dbReference>
<dbReference type="Proteomes" id="UP000515121">
    <property type="component" value="Unplaced"/>
</dbReference>
<dbReference type="OrthoDB" id="938602at2759"/>
<evidence type="ECO:0000313" key="4">
    <source>
        <dbReference type="RefSeq" id="XP_022777310.1"/>
    </source>
</evidence>
<dbReference type="InterPro" id="IPR014002">
    <property type="entry name" value="Agenet_dom_plant"/>
</dbReference>
<dbReference type="CDD" id="cd20405">
    <property type="entry name" value="Tudor_Agenet_AtDUF_rpt1_3"/>
    <property type="match status" value="1"/>
</dbReference>
<protein>
    <submittedName>
        <fullName evidence="4">DUF724 domain-containing protein 3-like</fullName>
    </submittedName>
</protein>
<dbReference type="InterPro" id="IPR008395">
    <property type="entry name" value="Agenet-like_dom"/>
</dbReference>
<proteinExistence type="predicted"/>
<accession>A0A6P6BJK7</accession>
<dbReference type="Pfam" id="PF05641">
    <property type="entry name" value="Agenet"/>
    <property type="match status" value="1"/>
</dbReference>
<name>A0A6P6BJK7_DURZI</name>
<sequence length="166" mass="18634">MSFKHKEPVEICKKEEGFSGTYYNATLLAAIGRNKYLVRYDTRFTDDGTRYLTEAVDSDEVRPLPPEISYTNFVVSDRVDAYVNFAWRVGTVTRKVDPNYYVKLDCNGNEEHCAFYKVRLHLEWQNGSWFYPGSGSQSNQASTSAQGGQPAKDGNQANTGHQGGPA</sequence>
<dbReference type="SMART" id="SM00743">
    <property type="entry name" value="Agenet"/>
    <property type="match status" value="2"/>
</dbReference>
<dbReference type="RefSeq" id="XP_022777310.1">
    <property type="nucleotide sequence ID" value="XM_022921575.1"/>
</dbReference>
<dbReference type="AlphaFoldDB" id="A0A6P6BJK7"/>
<evidence type="ECO:0000256" key="1">
    <source>
        <dbReference type="SAM" id="MobiDB-lite"/>
    </source>
</evidence>
<feature type="region of interest" description="Disordered" evidence="1">
    <location>
        <begin position="135"/>
        <end position="166"/>
    </location>
</feature>
<organism evidence="3 4">
    <name type="scientific">Durio zibethinus</name>
    <name type="common">Durian</name>
    <dbReference type="NCBI Taxonomy" id="66656"/>
    <lineage>
        <taxon>Eukaryota</taxon>
        <taxon>Viridiplantae</taxon>
        <taxon>Streptophyta</taxon>
        <taxon>Embryophyta</taxon>
        <taxon>Tracheophyta</taxon>
        <taxon>Spermatophyta</taxon>
        <taxon>Magnoliopsida</taxon>
        <taxon>eudicotyledons</taxon>
        <taxon>Gunneridae</taxon>
        <taxon>Pentapetalae</taxon>
        <taxon>rosids</taxon>
        <taxon>malvids</taxon>
        <taxon>Malvales</taxon>
        <taxon>Malvaceae</taxon>
        <taxon>Helicteroideae</taxon>
        <taxon>Durio</taxon>
    </lineage>
</organism>
<dbReference type="PANTHER" id="PTHR31917">
    <property type="entry name" value="AGENET DOMAIN-CONTAINING PROTEIN-RELATED"/>
    <property type="match status" value="1"/>
</dbReference>
<gene>
    <name evidence="4" type="primary">LOC111318700</name>
</gene>
<feature type="domain" description="Agenet" evidence="2">
    <location>
        <begin position="71"/>
        <end position="126"/>
    </location>
</feature>
<evidence type="ECO:0000313" key="3">
    <source>
        <dbReference type="Proteomes" id="UP000515121"/>
    </source>
</evidence>
<dbReference type="CDD" id="cd20406">
    <property type="entry name" value="Tudor_Agenet_AtDUF_rpt2_4"/>
    <property type="match status" value="1"/>
</dbReference>
<evidence type="ECO:0000259" key="2">
    <source>
        <dbReference type="SMART" id="SM00743"/>
    </source>
</evidence>
<dbReference type="GeneID" id="111318700"/>
<reference evidence="4" key="1">
    <citation type="submission" date="2025-08" db="UniProtKB">
        <authorList>
            <consortium name="RefSeq"/>
        </authorList>
    </citation>
    <scope>IDENTIFICATION</scope>
    <source>
        <tissue evidence="4">Fruit stalk</tissue>
    </source>
</reference>
<dbReference type="KEGG" id="dzi:111318700"/>
<feature type="compositionally biased region" description="Polar residues" evidence="1">
    <location>
        <begin position="135"/>
        <end position="147"/>
    </location>
</feature>
<feature type="domain" description="Agenet" evidence="2">
    <location>
        <begin position="1"/>
        <end position="69"/>
    </location>
</feature>
<keyword evidence="3" id="KW-1185">Reference proteome</keyword>